<reference evidence="12" key="1">
    <citation type="submission" date="2022-10" db="EMBL/GenBank/DDBJ databases">
        <authorList>
            <person name="Koch H."/>
        </authorList>
    </citation>
    <scope>NUCLEOTIDE SEQUENCE</scope>
    <source>
        <strain evidence="12">DNF</strain>
    </source>
</reference>
<dbReference type="PRINTS" id="PR00097">
    <property type="entry name" value="ANTSNTHASEII"/>
</dbReference>
<evidence type="ECO:0000313" key="12">
    <source>
        <dbReference type="EMBL" id="CAI4031347.1"/>
    </source>
</evidence>
<dbReference type="PANTHER" id="PTHR11922">
    <property type="entry name" value="GMP SYNTHASE-RELATED"/>
    <property type="match status" value="1"/>
</dbReference>
<evidence type="ECO:0000256" key="6">
    <source>
        <dbReference type="ARBA" id="ARBA00022755"/>
    </source>
</evidence>
<dbReference type="Proteomes" id="UP001179121">
    <property type="component" value="Chromosome"/>
</dbReference>
<comment type="function">
    <text evidence="1 9">Catalyzes the synthesis of GMP from XMP.</text>
</comment>
<keyword evidence="8 9" id="KW-0315">Glutamine amidotransferase</keyword>
<keyword evidence="7 9" id="KW-0067">ATP-binding</keyword>
<dbReference type="NCBIfam" id="TIGR00888">
    <property type="entry name" value="guaA_Nterm"/>
    <property type="match status" value="1"/>
</dbReference>
<feature type="active site" evidence="9">
    <location>
        <position position="175"/>
    </location>
</feature>
<dbReference type="HAMAP" id="MF_00344">
    <property type="entry name" value="GMP_synthase"/>
    <property type="match status" value="1"/>
</dbReference>
<dbReference type="EC" id="6.3.5.2" evidence="9"/>
<evidence type="ECO:0000256" key="1">
    <source>
        <dbReference type="ARBA" id="ARBA00002332"/>
    </source>
</evidence>
<dbReference type="InterPro" id="IPR022310">
    <property type="entry name" value="NAD/GMP_synthase"/>
</dbReference>
<evidence type="ECO:0000256" key="5">
    <source>
        <dbReference type="ARBA" id="ARBA00022749"/>
    </source>
</evidence>
<feature type="binding site" evidence="10">
    <location>
        <begin position="229"/>
        <end position="235"/>
    </location>
    <ligand>
        <name>ATP</name>
        <dbReference type="ChEBI" id="CHEBI:30616"/>
    </ligand>
</feature>
<dbReference type="GO" id="GO:0005829">
    <property type="term" value="C:cytosol"/>
    <property type="evidence" value="ECO:0007669"/>
    <property type="project" value="TreeGrafter"/>
</dbReference>
<feature type="domain" description="GMPS ATP-PPase" evidence="11">
    <location>
        <begin position="202"/>
        <end position="393"/>
    </location>
</feature>
<dbReference type="FunFam" id="3.30.300.10:FF:000002">
    <property type="entry name" value="GMP synthase [glutamine-hydrolyzing]"/>
    <property type="match status" value="1"/>
</dbReference>
<dbReference type="InterPro" id="IPR004739">
    <property type="entry name" value="GMP_synth_GATase"/>
</dbReference>
<dbReference type="PANTHER" id="PTHR11922:SF2">
    <property type="entry name" value="GMP SYNTHASE [GLUTAMINE-HYDROLYZING]"/>
    <property type="match status" value="1"/>
</dbReference>
<dbReference type="Pfam" id="PF00958">
    <property type="entry name" value="GMP_synt_C"/>
    <property type="match status" value="1"/>
</dbReference>
<dbReference type="InterPro" id="IPR014729">
    <property type="entry name" value="Rossmann-like_a/b/a_fold"/>
</dbReference>
<dbReference type="InterPro" id="IPR017926">
    <property type="entry name" value="GATASE"/>
</dbReference>
<dbReference type="CDD" id="cd01742">
    <property type="entry name" value="GATase1_GMP_Synthase"/>
    <property type="match status" value="1"/>
</dbReference>
<dbReference type="Gene3D" id="3.40.50.880">
    <property type="match status" value="1"/>
</dbReference>
<dbReference type="GO" id="GO:0005524">
    <property type="term" value="F:ATP binding"/>
    <property type="evidence" value="ECO:0007669"/>
    <property type="project" value="UniProtKB-UniRule"/>
</dbReference>
<feature type="active site" evidence="9">
    <location>
        <position position="177"/>
    </location>
</feature>
<dbReference type="InterPro" id="IPR025777">
    <property type="entry name" value="GMPS_ATP_PPase_dom"/>
</dbReference>
<comment type="subunit">
    <text evidence="9">Homodimer.</text>
</comment>
<dbReference type="KEGG" id="nti:DNFV4_01770"/>
<gene>
    <name evidence="9" type="primary">guaA</name>
    <name evidence="12" type="ORF">DNFV4_01770</name>
</gene>
<comment type="catalytic activity">
    <reaction evidence="9">
        <text>XMP + L-glutamine + ATP + H2O = GMP + L-glutamate + AMP + diphosphate + 2 H(+)</text>
        <dbReference type="Rhea" id="RHEA:11680"/>
        <dbReference type="ChEBI" id="CHEBI:15377"/>
        <dbReference type="ChEBI" id="CHEBI:15378"/>
        <dbReference type="ChEBI" id="CHEBI:29985"/>
        <dbReference type="ChEBI" id="CHEBI:30616"/>
        <dbReference type="ChEBI" id="CHEBI:33019"/>
        <dbReference type="ChEBI" id="CHEBI:57464"/>
        <dbReference type="ChEBI" id="CHEBI:58115"/>
        <dbReference type="ChEBI" id="CHEBI:58359"/>
        <dbReference type="ChEBI" id="CHEBI:456215"/>
        <dbReference type="EC" id="6.3.5.2"/>
    </reaction>
</comment>
<protein>
    <recommendedName>
        <fullName evidence="9">GMP synthase [glutamine-hydrolyzing]</fullName>
        <ecNumber evidence="9">6.3.5.2</ecNumber>
    </recommendedName>
    <alternativeName>
        <fullName evidence="9">GMP synthetase</fullName>
    </alternativeName>
    <alternativeName>
        <fullName evidence="9">Glutamine amidotransferase</fullName>
    </alternativeName>
</protein>
<dbReference type="Gene3D" id="3.40.50.620">
    <property type="entry name" value="HUPs"/>
    <property type="match status" value="1"/>
</dbReference>
<evidence type="ECO:0000256" key="2">
    <source>
        <dbReference type="ARBA" id="ARBA00005153"/>
    </source>
</evidence>
<keyword evidence="3 9" id="KW-0436">Ligase</keyword>
<dbReference type="FunFam" id="3.40.50.620:FF:000001">
    <property type="entry name" value="GMP synthase [glutamine-hydrolyzing]"/>
    <property type="match status" value="1"/>
</dbReference>
<evidence type="ECO:0000313" key="13">
    <source>
        <dbReference type="Proteomes" id="UP001179121"/>
    </source>
</evidence>
<name>A0AA86MYE9_9BACT</name>
<dbReference type="NCBIfam" id="NF000848">
    <property type="entry name" value="PRK00074.1"/>
    <property type="match status" value="1"/>
</dbReference>
<dbReference type="Pfam" id="PF00117">
    <property type="entry name" value="GATase"/>
    <property type="match status" value="1"/>
</dbReference>
<keyword evidence="6 9" id="KW-0658">Purine biosynthesis</keyword>
<dbReference type="EMBL" id="OX365700">
    <property type="protein sequence ID" value="CAI4031347.1"/>
    <property type="molecule type" value="Genomic_DNA"/>
</dbReference>
<dbReference type="Gene3D" id="3.30.300.10">
    <property type="match status" value="1"/>
</dbReference>
<keyword evidence="5 9" id="KW-0332">GMP biosynthesis</keyword>
<proteinExistence type="inferred from homology"/>
<evidence type="ECO:0000256" key="9">
    <source>
        <dbReference type="HAMAP-Rule" id="MF_00344"/>
    </source>
</evidence>
<keyword evidence="13" id="KW-1185">Reference proteome</keyword>
<evidence type="ECO:0000259" key="11">
    <source>
        <dbReference type="PROSITE" id="PS51553"/>
    </source>
</evidence>
<evidence type="ECO:0000256" key="8">
    <source>
        <dbReference type="ARBA" id="ARBA00022962"/>
    </source>
</evidence>
<evidence type="ECO:0000256" key="10">
    <source>
        <dbReference type="PROSITE-ProRule" id="PRU00886"/>
    </source>
</evidence>
<dbReference type="SUPFAM" id="SSF52317">
    <property type="entry name" value="Class I glutamine amidotransferase-like"/>
    <property type="match status" value="1"/>
</dbReference>
<dbReference type="InterPro" id="IPR029062">
    <property type="entry name" value="Class_I_gatase-like"/>
</dbReference>
<dbReference type="InterPro" id="IPR001674">
    <property type="entry name" value="GMP_synth_C"/>
</dbReference>
<accession>A0AA86MYE9</accession>
<dbReference type="FunFam" id="3.40.50.880:FF:000001">
    <property type="entry name" value="GMP synthase [glutamine-hydrolyzing]"/>
    <property type="match status" value="1"/>
</dbReference>
<dbReference type="SUPFAM" id="SSF54810">
    <property type="entry name" value="GMP synthetase C-terminal dimerisation domain"/>
    <property type="match status" value="1"/>
</dbReference>
<keyword evidence="4 9" id="KW-0547">Nucleotide-binding</keyword>
<dbReference type="InterPro" id="IPR022955">
    <property type="entry name" value="GMP_synthase"/>
</dbReference>
<dbReference type="CDD" id="cd01997">
    <property type="entry name" value="GMP_synthase_C"/>
    <property type="match status" value="1"/>
</dbReference>
<dbReference type="NCBIfam" id="TIGR00884">
    <property type="entry name" value="guaA_Cterm"/>
    <property type="match status" value="1"/>
</dbReference>
<dbReference type="PRINTS" id="PR00096">
    <property type="entry name" value="GATASE"/>
</dbReference>
<dbReference type="AlphaFoldDB" id="A0AA86MYE9"/>
<dbReference type="GO" id="GO:0003921">
    <property type="term" value="F:GMP synthase activity"/>
    <property type="evidence" value="ECO:0007669"/>
    <property type="project" value="InterPro"/>
</dbReference>
<organism evidence="12 13">
    <name type="scientific">Nitrospira tepida</name>
    <dbReference type="NCBI Taxonomy" id="2973512"/>
    <lineage>
        <taxon>Bacteria</taxon>
        <taxon>Pseudomonadati</taxon>
        <taxon>Nitrospirota</taxon>
        <taxon>Nitrospiria</taxon>
        <taxon>Nitrospirales</taxon>
        <taxon>Nitrospiraceae</taxon>
        <taxon>Nitrospira</taxon>
    </lineage>
</organism>
<dbReference type="PROSITE" id="PS51553">
    <property type="entry name" value="GMPS_ATP_PPASE"/>
    <property type="match status" value="1"/>
</dbReference>
<sequence length="518" mass="57717">MELWHDRILVLDFGSQYTQLIARRIREAQVYSQILPCTVPLATILAYRPSGIILSGGPASVYEKKAPKISVEVLNQQIPVLGICYGMQLVTHLMDGEVEKAAKREYGRAELLLDDTSDLFKGIGGGKTTTVWMSHGDRIERMPKGFRSIAHTANSPVAAMKAVDAKRRIYCLQFHPEVAHTPEGTRMLRNFVLDICGCKPTWTMSSYVETSVKQIREQVGDARVICALSGGVDSSVAAVLTHRAIGDRLTCVFVDNGLLRQGEVEKVRKTFAAQFKMNVRVLGKGREFLAALARTIDPERKRKIIGRLFIKFFEAEAMRNGKAAYLVQGTLYPDVIESVSFKGPSATIKTHHNVGGLPTRMKLRLIEPLRELFKDEVRVLGKELGIADEIVWRQPFPGPGLAIRIIGTVTEDRLRIVREADVIVLEEIKRAGLYRDTWQAFAVLLPIKSVGVMGDQRTYEHVVAVRAVTSLDGMTADWARLPGEVLATISSRIINEVRGVNRVVYDISSKPPSTIEWE</sequence>
<dbReference type="RefSeq" id="WP_289268275.1">
    <property type="nucleotide sequence ID" value="NZ_OX365700.1"/>
</dbReference>
<dbReference type="PROSITE" id="PS51273">
    <property type="entry name" value="GATASE_TYPE_1"/>
    <property type="match status" value="1"/>
</dbReference>
<comment type="pathway">
    <text evidence="2 9">Purine metabolism; GMP biosynthesis; GMP from XMP (L-Gln route): step 1/1.</text>
</comment>
<dbReference type="SUPFAM" id="SSF52402">
    <property type="entry name" value="Adenine nucleotide alpha hydrolases-like"/>
    <property type="match status" value="1"/>
</dbReference>
<evidence type="ECO:0000256" key="3">
    <source>
        <dbReference type="ARBA" id="ARBA00022598"/>
    </source>
</evidence>
<evidence type="ECO:0000256" key="4">
    <source>
        <dbReference type="ARBA" id="ARBA00022741"/>
    </source>
</evidence>
<dbReference type="Pfam" id="PF02540">
    <property type="entry name" value="NAD_synthase"/>
    <property type="match status" value="1"/>
</dbReference>
<feature type="active site" description="Nucleophile" evidence="9">
    <location>
        <position position="84"/>
    </location>
</feature>
<evidence type="ECO:0000256" key="7">
    <source>
        <dbReference type="ARBA" id="ARBA00022840"/>
    </source>
</evidence>